<sequence>MEYIISNMLSSEFPGNLVVERITSHSLQGKILLQVEVSMPPDILIRDAMKIAEEAEKHILEAFSNVIQVCIQLRLGHAISQVNH</sequence>
<dbReference type="EMBL" id="JAVXUP010000034">
    <property type="protein sequence ID" value="KAK3041471.1"/>
    <property type="molecule type" value="Genomic_DNA"/>
</dbReference>
<dbReference type="InterPro" id="IPR027470">
    <property type="entry name" value="Cation_efflux_CTD"/>
</dbReference>
<evidence type="ECO:0000313" key="3">
    <source>
        <dbReference type="Proteomes" id="UP001188597"/>
    </source>
</evidence>
<dbReference type="SUPFAM" id="SSF160240">
    <property type="entry name" value="Cation efflux protein cytoplasmic domain-like"/>
    <property type="match status" value="1"/>
</dbReference>
<feature type="domain" description="Cation efflux protein cytoplasmic" evidence="1">
    <location>
        <begin position="9"/>
        <end position="73"/>
    </location>
</feature>
<protein>
    <recommendedName>
        <fullName evidence="1">Cation efflux protein cytoplasmic domain-containing protein</fullName>
    </recommendedName>
</protein>
<accession>A0AA88X8E4</accession>
<proteinExistence type="predicted"/>
<name>A0AA88X8E4_9ASTE</name>
<dbReference type="InterPro" id="IPR036837">
    <property type="entry name" value="Cation_efflux_CTD_sf"/>
</dbReference>
<reference evidence="2" key="1">
    <citation type="submission" date="2022-12" db="EMBL/GenBank/DDBJ databases">
        <title>Draft genome assemblies for two species of Escallonia (Escalloniales).</title>
        <authorList>
            <person name="Chanderbali A."/>
            <person name="Dervinis C."/>
            <person name="Anghel I."/>
            <person name="Soltis D."/>
            <person name="Soltis P."/>
            <person name="Zapata F."/>
        </authorList>
    </citation>
    <scope>NUCLEOTIDE SEQUENCE</scope>
    <source>
        <strain evidence="2">UCBG64.0493</strain>
        <tissue evidence="2">Leaf</tissue>
    </source>
</reference>
<organism evidence="2 3">
    <name type="scientific">Escallonia herrerae</name>
    <dbReference type="NCBI Taxonomy" id="1293975"/>
    <lineage>
        <taxon>Eukaryota</taxon>
        <taxon>Viridiplantae</taxon>
        <taxon>Streptophyta</taxon>
        <taxon>Embryophyta</taxon>
        <taxon>Tracheophyta</taxon>
        <taxon>Spermatophyta</taxon>
        <taxon>Magnoliopsida</taxon>
        <taxon>eudicotyledons</taxon>
        <taxon>Gunneridae</taxon>
        <taxon>Pentapetalae</taxon>
        <taxon>asterids</taxon>
        <taxon>campanulids</taxon>
        <taxon>Escalloniales</taxon>
        <taxon>Escalloniaceae</taxon>
        <taxon>Escallonia</taxon>
    </lineage>
</organism>
<gene>
    <name evidence="2" type="ORF">RJ639_000448</name>
</gene>
<evidence type="ECO:0000313" key="2">
    <source>
        <dbReference type="EMBL" id="KAK3041471.1"/>
    </source>
</evidence>
<dbReference type="Proteomes" id="UP001188597">
    <property type="component" value="Unassembled WGS sequence"/>
</dbReference>
<dbReference type="Gene3D" id="3.30.70.1350">
    <property type="entry name" value="Cation efflux protein, cytoplasmic domain"/>
    <property type="match status" value="1"/>
</dbReference>
<keyword evidence="3" id="KW-1185">Reference proteome</keyword>
<comment type="caution">
    <text evidence="2">The sequence shown here is derived from an EMBL/GenBank/DDBJ whole genome shotgun (WGS) entry which is preliminary data.</text>
</comment>
<dbReference type="Pfam" id="PF16916">
    <property type="entry name" value="ZT_dimer"/>
    <property type="match status" value="1"/>
</dbReference>
<evidence type="ECO:0000259" key="1">
    <source>
        <dbReference type="Pfam" id="PF16916"/>
    </source>
</evidence>
<dbReference type="AlphaFoldDB" id="A0AA88X8E4"/>